<sequence length="532" mass="59601">MEGFTEFFKTATGFEPYPWQAEVARKILKMDRGVLLITAETGSGKTEATVMPGLYSGRQVIVVEPFRALVEDMVDRLSGYLEKLSMRYGVPYSLAVDYGGDTKLLECINGSCGEVATRKPFGADVYVTTMDELLYRLLSVAIRRKASIYAALVRLGTPLVFFDEVHSYTSDVGNPFITVMHEVLSIALYTPVVVASATLPDIVMNHLKALVNRNELEAEELKIPPRPKPYPKGVVTVDLSKGVDTILKHTLNLLQKHRTVLVRVVVPETAYSVYLSLKNLLLNAGVSANIGVIHGRMPVRDRARVFKAVRKDLRSGNEKVVLVATPAIEAGVDLDFDAGVVELTPYRSLEQTLGRVNRHHIKQSSEIVIVDVADEHWKLLEEGSYLKDVRDVLQQYKDRSPTWEEVRDVLKQLDVKYTNEKLSTANLVDAYTSPYSRLLATSFRSLFHLSGTLLDYVIAVGKEEYETHESLDIVVEVEGELGNYLRIPVGTAKKLDLHDYKIPRNTLKNHDYIKIKEGTQHKIIEADGLITQ</sequence>
<keyword evidence="3" id="KW-0347">Helicase</keyword>
<dbReference type="PANTHER" id="PTHR47963">
    <property type="entry name" value="DEAD-BOX ATP-DEPENDENT RNA HELICASE 47, MITOCHONDRIAL"/>
    <property type="match status" value="1"/>
</dbReference>
<dbReference type="EMBL" id="NBVN01000001">
    <property type="protein sequence ID" value="PUA34046.1"/>
    <property type="molecule type" value="Genomic_DNA"/>
</dbReference>
<dbReference type="GO" id="GO:0005524">
    <property type="term" value="F:ATP binding"/>
    <property type="evidence" value="ECO:0007669"/>
    <property type="project" value="UniProtKB-KW"/>
</dbReference>
<dbReference type="SUPFAM" id="SSF52540">
    <property type="entry name" value="P-loop containing nucleoside triphosphate hydrolases"/>
    <property type="match status" value="1"/>
</dbReference>
<evidence type="ECO:0000256" key="4">
    <source>
        <dbReference type="ARBA" id="ARBA00022840"/>
    </source>
</evidence>
<dbReference type="PROSITE" id="PS51192">
    <property type="entry name" value="HELICASE_ATP_BIND_1"/>
    <property type="match status" value="1"/>
</dbReference>
<dbReference type="Pfam" id="PF00270">
    <property type="entry name" value="DEAD"/>
    <property type="match status" value="1"/>
</dbReference>
<reference evidence="8" key="2">
    <citation type="journal article" date="2018" name="Syst. Appl. Microbiol.">
        <title>A new symbiotic nanoarchaeote (Candidatus Nanoclepta minutus) and its host (Zestosphaera tikiterensis gen. nov., sp. nov.) from a New Zealand hot spring.</title>
        <authorList>
            <person name="St John E."/>
            <person name="Liu Y."/>
            <person name="Podar M."/>
            <person name="Stott M.B."/>
            <person name="Meneghin J."/>
            <person name="Chen Z."/>
            <person name="Lagutin K."/>
            <person name="Mitchell K."/>
            <person name="Reysenbach A.L."/>
        </authorList>
    </citation>
    <scope>NUCLEOTIDE SEQUENCE [LARGE SCALE GENOMIC DNA]</scope>
    <source>
        <strain evidence="8">NZ3</strain>
    </source>
</reference>
<proteinExistence type="predicted"/>
<dbReference type="AlphaFoldDB" id="A0A2R7Y992"/>
<dbReference type="PANTHER" id="PTHR47963:SF9">
    <property type="entry name" value="CRISPR-ASSOCIATED ENDONUCLEASE_HELICASE CAS3"/>
    <property type="match status" value="1"/>
</dbReference>
<comment type="caution">
    <text evidence="8">The sequence shown here is derived from an EMBL/GenBank/DDBJ whole genome shotgun (WGS) entry which is preliminary data.</text>
</comment>
<dbReference type="InterPro" id="IPR050547">
    <property type="entry name" value="DEAD_box_RNA_helicases"/>
</dbReference>
<feature type="domain" description="Helicase ATP-binding" evidence="6">
    <location>
        <begin position="26"/>
        <end position="217"/>
    </location>
</feature>
<dbReference type="GO" id="GO:0140097">
    <property type="term" value="F:catalytic activity, acting on DNA"/>
    <property type="evidence" value="ECO:0007669"/>
    <property type="project" value="UniProtKB-ARBA"/>
</dbReference>
<dbReference type="GO" id="GO:0016787">
    <property type="term" value="F:hydrolase activity"/>
    <property type="evidence" value="ECO:0007669"/>
    <property type="project" value="UniProtKB-KW"/>
</dbReference>
<protein>
    <submittedName>
        <fullName evidence="8">CRISPR-associated helicase Cas3</fullName>
    </submittedName>
</protein>
<keyword evidence="2" id="KW-0378">Hydrolase</keyword>
<dbReference type="InterPro" id="IPR027417">
    <property type="entry name" value="P-loop_NTPase"/>
</dbReference>
<dbReference type="GO" id="GO:0003723">
    <property type="term" value="F:RNA binding"/>
    <property type="evidence" value="ECO:0007669"/>
    <property type="project" value="TreeGrafter"/>
</dbReference>
<dbReference type="SMART" id="SM00490">
    <property type="entry name" value="HELICc"/>
    <property type="match status" value="1"/>
</dbReference>
<evidence type="ECO:0000256" key="2">
    <source>
        <dbReference type="ARBA" id="ARBA00022801"/>
    </source>
</evidence>
<dbReference type="NCBIfam" id="TIGR01587">
    <property type="entry name" value="cas3_core"/>
    <property type="match status" value="1"/>
</dbReference>
<evidence type="ECO:0000259" key="6">
    <source>
        <dbReference type="PROSITE" id="PS51192"/>
    </source>
</evidence>
<dbReference type="Pfam" id="PF22590">
    <property type="entry name" value="Cas3-like_C_2"/>
    <property type="match status" value="1"/>
</dbReference>
<dbReference type="Proteomes" id="UP000244093">
    <property type="component" value="Unassembled WGS sequence"/>
</dbReference>
<keyword evidence="1" id="KW-0547">Nucleotide-binding</keyword>
<dbReference type="GO" id="GO:0003724">
    <property type="term" value="F:RNA helicase activity"/>
    <property type="evidence" value="ECO:0007669"/>
    <property type="project" value="TreeGrafter"/>
</dbReference>
<reference evidence="8" key="1">
    <citation type="submission" date="2017-04" db="EMBL/GenBank/DDBJ databases">
        <authorList>
            <person name="Afonso C.L."/>
            <person name="Miller P.J."/>
            <person name="Scott M.A."/>
            <person name="Spackman E."/>
            <person name="Goraichik I."/>
            <person name="Dimitrov K.M."/>
            <person name="Suarez D.L."/>
            <person name="Swayne D.E."/>
        </authorList>
    </citation>
    <scope>NUCLEOTIDE SEQUENCE</scope>
    <source>
        <strain evidence="8">NZ3</strain>
    </source>
</reference>
<dbReference type="InterPro" id="IPR014001">
    <property type="entry name" value="Helicase_ATP-bd"/>
</dbReference>
<evidence type="ECO:0000259" key="7">
    <source>
        <dbReference type="PROSITE" id="PS51194"/>
    </source>
</evidence>
<dbReference type="InterPro" id="IPR001650">
    <property type="entry name" value="Helicase_C-like"/>
</dbReference>
<dbReference type="GO" id="GO:0051607">
    <property type="term" value="P:defense response to virus"/>
    <property type="evidence" value="ECO:0007669"/>
    <property type="project" value="UniProtKB-KW"/>
</dbReference>
<dbReference type="InterPro" id="IPR006474">
    <property type="entry name" value="Helicase_Cas3_CRISPR-ass_core"/>
</dbReference>
<evidence type="ECO:0000256" key="5">
    <source>
        <dbReference type="ARBA" id="ARBA00023118"/>
    </source>
</evidence>
<keyword evidence="5" id="KW-0051">Antiviral defense</keyword>
<dbReference type="PROSITE" id="PS51194">
    <property type="entry name" value="HELICASE_CTER"/>
    <property type="match status" value="1"/>
</dbReference>
<feature type="domain" description="Helicase C-terminal" evidence="7">
    <location>
        <begin position="246"/>
        <end position="408"/>
    </location>
</feature>
<dbReference type="Gene3D" id="3.40.50.300">
    <property type="entry name" value="P-loop containing nucleotide triphosphate hydrolases"/>
    <property type="match status" value="2"/>
</dbReference>
<dbReference type="InterPro" id="IPR011545">
    <property type="entry name" value="DEAD/DEAH_box_helicase_dom"/>
</dbReference>
<name>A0A2R7Y992_9CREN</name>
<organism evidence="8 9">
    <name type="scientific">Zestosphaera tikiterensis</name>
    <dbReference type="NCBI Taxonomy" id="1973259"/>
    <lineage>
        <taxon>Archaea</taxon>
        <taxon>Thermoproteota</taxon>
        <taxon>Thermoprotei</taxon>
        <taxon>Desulfurococcales</taxon>
        <taxon>Desulfurococcaceae</taxon>
        <taxon>Zestosphaera</taxon>
    </lineage>
</organism>
<dbReference type="SMART" id="SM00487">
    <property type="entry name" value="DEXDc"/>
    <property type="match status" value="1"/>
</dbReference>
<evidence type="ECO:0000313" key="8">
    <source>
        <dbReference type="EMBL" id="PUA34046.1"/>
    </source>
</evidence>
<dbReference type="InterPro" id="IPR054712">
    <property type="entry name" value="Cas3-like_dom"/>
</dbReference>
<accession>A0A2R7Y992</accession>
<evidence type="ECO:0000256" key="3">
    <source>
        <dbReference type="ARBA" id="ARBA00022806"/>
    </source>
</evidence>
<keyword evidence="4" id="KW-0067">ATP-binding</keyword>
<evidence type="ECO:0000256" key="1">
    <source>
        <dbReference type="ARBA" id="ARBA00022741"/>
    </source>
</evidence>
<evidence type="ECO:0000313" key="9">
    <source>
        <dbReference type="Proteomes" id="UP000244093"/>
    </source>
</evidence>
<gene>
    <name evidence="8" type="ORF">B7O98_01135</name>
</gene>